<feature type="transmembrane region" description="Helical" evidence="1">
    <location>
        <begin position="120"/>
        <end position="141"/>
    </location>
</feature>
<evidence type="ECO:0000256" key="1">
    <source>
        <dbReference type="SAM" id="Phobius"/>
    </source>
</evidence>
<accession>A0A7W3LQB6</accession>
<keyword evidence="1" id="KW-1133">Transmembrane helix</keyword>
<name>A0A7W3LQB6_ACTNM</name>
<organism evidence="2 3">
    <name type="scientific">Actinomadura namibiensis</name>
    <dbReference type="NCBI Taxonomy" id="182080"/>
    <lineage>
        <taxon>Bacteria</taxon>
        <taxon>Bacillati</taxon>
        <taxon>Actinomycetota</taxon>
        <taxon>Actinomycetes</taxon>
        <taxon>Streptosporangiales</taxon>
        <taxon>Thermomonosporaceae</taxon>
        <taxon>Actinomadura</taxon>
    </lineage>
</organism>
<sequence>MTAPAIEEHVTALASALRGPARVRDRMVREARDGLLDAADALAAEGLPGDEAARLAVRDFGAVEEIVPDFQRELAVAQARRTAGTVALVVPFLVACWTMVGDPGPGTASLVAGMLAVHAGGVAVVTAVLAAAALAATGTVARRLPDPDRLPELVAWTGTTAGAALGVGALAVTVSSLLAADWRLAALTGILTLVSHARVAASARACRTCARLAP</sequence>
<gene>
    <name evidence="2" type="ORF">HNR61_003922</name>
</gene>
<dbReference type="RefSeq" id="WP_182844521.1">
    <property type="nucleotide sequence ID" value="NZ_BAAALP010000018.1"/>
</dbReference>
<evidence type="ECO:0000313" key="2">
    <source>
        <dbReference type="EMBL" id="MBA8952282.1"/>
    </source>
</evidence>
<evidence type="ECO:0000313" key="3">
    <source>
        <dbReference type="Proteomes" id="UP000572680"/>
    </source>
</evidence>
<feature type="transmembrane region" description="Helical" evidence="1">
    <location>
        <begin position="82"/>
        <end position="100"/>
    </location>
</feature>
<keyword evidence="1" id="KW-0812">Transmembrane</keyword>
<dbReference type="AlphaFoldDB" id="A0A7W3LQB6"/>
<dbReference type="Proteomes" id="UP000572680">
    <property type="component" value="Unassembled WGS sequence"/>
</dbReference>
<feature type="transmembrane region" description="Helical" evidence="1">
    <location>
        <begin position="153"/>
        <end position="178"/>
    </location>
</feature>
<keyword evidence="3" id="KW-1185">Reference proteome</keyword>
<reference evidence="2 3" key="1">
    <citation type="submission" date="2020-08" db="EMBL/GenBank/DDBJ databases">
        <title>Genomic Encyclopedia of Type Strains, Phase IV (KMG-IV): sequencing the most valuable type-strain genomes for metagenomic binning, comparative biology and taxonomic classification.</title>
        <authorList>
            <person name="Goeker M."/>
        </authorList>
    </citation>
    <scope>NUCLEOTIDE SEQUENCE [LARGE SCALE GENOMIC DNA]</scope>
    <source>
        <strain evidence="2 3">DSM 44197</strain>
    </source>
</reference>
<proteinExistence type="predicted"/>
<dbReference type="EMBL" id="JACJIA010000004">
    <property type="protein sequence ID" value="MBA8952282.1"/>
    <property type="molecule type" value="Genomic_DNA"/>
</dbReference>
<dbReference type="InterPro" id="IPR047928">
    <property type="entry name" value="Perm_prefix_1"/>
</dbReference>
<keyword evidence="1" id="KW-0472">Membrane</keyword>
<dbReference type="NCBIfam" id="NF038403">
    <property type="entry name" value="perm_prefix_1"/>
    <property type="match status" value="1"/>
</dbReference>
<feature type="transmembrane region" description="Helical" evidence="1">
    <location>
        <begin position="184"/>
        <end position="201"/>
    </location>
</feature>
<comment type="caution">
    <text evidence="2">The sequence shown here is derived from an EMBL/GenBank/DDBJ whole genome shotgun (WGS) entry which is preliminary data.</text>
</comment>
<protein>
    <submittedName>
        <fullName evidence="2">Cobalamin synthase</fullName>
    </submittedName>
</protein>